<organism evidence="7 8">
    <name type="scientific">Paramuricea clavata</name>
    <name type="common">Red gorgonian</name>
    <name type="synonym">Violescent sea-whip</name>
    <dbReference type="NCBI Taxonomy" id="317549"/>
    <lineage>
        <taxon>Eukaryota</taxon>
        <taxon>Metazoa</taxon>
        <taxon>Cnidaria</taxon>
        <taxon>Anthozoa</taxon>
        <taxon>Octocorallia</taxon>
        <taxon>Malacalcyonacea</taxon>
        <taxon>Plexauridae</taxon>
        <taxon>Paramuricea</taxon>
    </lineage>
</organism>
<evidence type="ECO:0000256" key="1">
    <source>
        <dbReference type="ARBA" id="ARBA00006049"/>
    </source>
</evidence>
<dbReference type="EMBL" id="CACRXK020000318">
    <property type="protein sequence ID" value="CAB3980733.1"/>
    <property type="molecule type" value="Genomic_DNA"/>
</dbReference>
<comment type="caution">
    <text evidence="7">The sequence shown here is derived from an EMBL/GenBank/DDBJ whole genome shotgun (WGS) entry which is preliminary data.</text>
</comment>
<keyword evidence="6" id="KW-0449">Lipoprotein</keyword>
<dbReference type="Proteomes" id="UP001152795">
    <property type="component" value="Unassembled WGS sequence"/>
</dbReference>
<dbReference type="SMART" id="SM00054">
    <property type="entry name" value="EFh"/>
    <property type="match status" value="3"/>
</dbReference>
<keyword evidence="5" id="KW-0106">Calcium</keyword>
<dbReference type="GO" id="GO:0005509">
    <property type="term" value="F:calcium ion binding"/>
    <property type="evidence" value="ECO:0007669"/>
    <property type="project" value="InterPro"/>
</dbReference>
<dbReference type="Pfam" id="PF00036">
    <property type="entry name" value="EF-hand_1"/>
    <property type="match status" value="1"/>
</dbReference>
<dbReference type="InterPro" id="IPR028846">
    <property type="entry name" value="Recoverin"/>
</dbReference>
<dbReference type="PROSITE" id="PS50222">
    <property type="entry name" value="EF_HAND_2"/>
    <property type="match status" value="3"/>
</dbReference>
<keyword evidence="8" id="KW-1185">Reference proteome</keyword>
<evidence type="ECO:0000313" key="7">
    <source>
        <dbReference type="EMBL" id="CAB3980733.1"/>
    </source>
</evidence>
<dbReference type="Gene3D" id="1.10.238.10">
    <property type="entry name" value="EF-hand"/>
    <property type="match status" value="1"/>
</dbReference>
<keyword evidence="4" id="KW-0677">Repeat</keyword>
<keyword evidence="2" id="KW-0519">Myristate</keyword>
<dbReference type="FunFam" id="1.10.238.10:FF:000009">
    <property type="entry name" value="Visinin-like protein 1"/>
    <property type="match status" value="1"/>
</dbReference>
<evidence type="ECO:0000256" key="3">
    <source>
        <dbReference type="ARBA" id="ARBA00022723"/>
    </source>
</evidence>
<dbReference type="PANTHER" id="PTHR23055:SF178">
    <property type="entry name" value="NEUROCALCIN HOMOLOG"/>
    <property type="match status" value="1"/>
</dbReference>
<dbReference type="SUPFAM" id="SSF47473">
    <property type="entry name" value="EF-hand"/>
    <property type="match status" value="1"/>
</dbReference>
<dbReference type="PROSITE" id="PS00018">
    <property type="entry name" value="EF_HAND_1"/>
    <property type="match status" value="3"/>
</dbReference>
<dbReference type="PANTHER" id="PTHR23055">
    <property type="entry name" value="CALCIUM BINDING PROTEINS"/>
    <property type="match status" value="1"/>
</dbReference>
<dbReference type="InterPro" id="IPR011992">
    <property type="entry name" value="EF-hand-dom_pair"/>
</dbReference>
<dbReference type="InterPro" id="IPR018247">
    <property type="entry name" value="EF_Hand_1_Ca_BS"/>
</dbReference>
<reference evidence="7" key="1">
    <citation type="submission" date="2020-04" db="EMBL/GenBank/DDBJ databases">
        <authorList>
            <person name="Alioto T."/>
            <person name="Alioto T."/>
            <person name="Gomez Garrido J."/>
        </authorList>
    </citation>
    <scope>NUCLEOTIDE SEQUENCE</scope>
    <source>
        <strain evidence="7">A484AB</strain>
    </source>
</reference>
<evidence type="ECO:0000256" key="4">
    <source>
        <dbReference type="ARBA" id="ARBA00022737"/>
    </source>
</evidence>
<evidence type="ECO:0000256" key="5">
    <source>
        <dbReference type="ARBA" id="ARBA00022837"/>
    </source>
</evidence>
<dbReference type="AlphaFoldDB" id="A0A6S7FTZ7"/>
<evidence type="ECO:0000256" key="6">
    <source>
        <dbReference type="ARBA" id="ARBA00023288"/>
    </source>
</evidence>
<gene>
    <name evidence="7" type="ORF">PACLA_8A052459</name>
</gene>
<dbReference type="Pfam" id="PF13499">
    <property type="entry name" value="EF-hand_7"/>
    <property type="match status" value="1"/>
</dbReference>
<evidence type="ECO:0000256" key="2">
    <source>
        <dbReference type="ARBA" id="ARBA00022707"/>
    </source>
</evidence>
<proteinExistence type="inferred from homology"/>
<evidence type="ECO:0000313" key="8">
    <source>
        <dbReference type="Proteomes" id="UP001152795"/>
    </source>
</evidence>
<comment type="similarity">
    <text evidence="1">Belongs to the recoverin family.</text>
</comment>
<accession>A0A6S7FTZ7</accession>
<sequence length="190" mass="21962">MGKKHSTLSGEHLERLRSKTQFSDEEIQKWHDIFKKDCPSGKMSRSKFEELYCSYFPDGDAKKFARHCFRTFDKNNDGTIDFREFLCSLSIISRGSQEEKLKWAFSMYDIDGSGTINREEMLEIVRAVFKVAGRTKVKLARDESTPERMAHKIFSLLDSNKDGNINEAEFVAGAKQYPTFMKLLENPSCM</sequence>
<dbReference type="PRINTS" id="PR00450">
    <property type="entry name" value="RECOVERIN"/>
</dbReference>
<dbReference type="OrthoDB" id="191686at2759"/>
<dbReference type="InterPro" id="IPR002048">
    <property type="entry name" value="EF_hand_dom"/>
</dbReference>
<protein>
    <submittedName>
        <fullName evidence="7">Neurocalcin homolog</fullName>
    </submittedName>
</protein>
<dbReference type="CDD" id="cd00051">
    <property type="entry name" value="EFh"/>
    <property type="match status" value="2"/>
</dbReference>
<keyword evidence="3" id="KW-0479">Metal-binding</keyword>
<name>A0A6S7FTZ7_PARCT</name>